<reference evidence="2 3" key="1">
    <citation type="journal article" date="2009" name="Science">
        <title>Green evolution and dynamic adaptations revealed by genomes of the marine picoeukaryotes Micromonas.</title>
        <authorList>
            <person name="Worden A.Z."/>
            <person name="Lee J.H."/>
            <person name="Mock T."/>
            <person name="Rouze P."/>
            <person name="Simmons M.P."/>
            <person name="Aerts A.L."/>
            <person name="Allen A.E."/>
            <person name="Cuvelier M.L."/>
            <person name="Derelle E."/>
            <person name="Everett M.V."/>
            <person name="Foulon E."/>
            <person name="Grimwood J."/>
            <person name="Gundlach H."/>
            <person name="Henrissat B."/>
            <person name="Napoli C."/>
            <person name="McDonald S.M."/>
            <person name="Parker M.S."/>
            <person name="Rombauts S."/>
            <person name="Salamov A."/>
            <person name="Von Dassow P."/>
            <person name="Badger J.H."/>
            <person name="Coutinho P.M."/>
            <person name="Demir E."/>
            <person name="Dubchak I."/>
            <person name="Gentemann C."/>
            <person name="Eikrem W."/>
            <person name="Gready J.E."/>
            <person name="John U."/>
            <person name="Lanier W."/>
            <person name="Lindquist E.A."/>
            <person name="Lucas S."/>
            <person name="Mayer K.F."/>
            <person name="Moreau H."/>
            <person name="Not F."/>
            <person name="Otillar R."/>
            <person name="Panaud O."/>
            <person name="Pangilinan J."/>
            <person name="Paulsen I."/>
            <person name="Piegu B."/>
            <person name="Poliakov A."/>
            <person name="Robbens S."/>
            <person name="Schmutz J."/>
            <person name="Toulza E."/>
            <person name="Wyss T."/>
            <person name="Zelensky A."/>
            <person name="Zhou K."/>
            <person name="Armbrust E.V."/>
            <person name="Bhattacharya D."/>
            <person name="Goodenough U.W."/>
            <person name="Van de Peer Y."/>
            <person name="Grigoriev I.V."/>
        </authorList>
    </citation>
    <scope>NUCLEOTIDE SEQUENCE [LARGE SCALE GENOMIC DNA]</scope>
    <source>
        <strain evidence="2 3">CCMP1545</strain>
    </source>
</reference>
<dbReference type="AlphaFoldDB" id="C1N1Y9"/>
<evidence type="ECO:0000313" key="2">
    <source>
        <dbReference type="EMBL" id="EEH53709.1"/>
    </source>
</evidence>
<dbReference type="Proteomes" id="UP000001876">
    <property type="component" value="Unassembled WGS sequence"/>
</dbReference>
<organism evidence="3">
    <name type="scientific">Micromonas pusilla (strain CCMP1545)</name>
    <name type="common">Picoplanktonic green alga</name>
    <dbReference type="NCBI Taxonomy" id="564608"/>
    <lineage>
        <taxon>Eukaryota</taxon>
        <taxon>Viridiplantae</taxon>
        <taxon>Chlorophyta</taxon>
        <taxon>Mamiellophyceae</taxon>
        <taxon>Mamiellales</taxon>
        <taxon>Mamiellaceae</taxon>
        <taxon>Micromonas</taxon>
    </lineage>
</organism>
<proteinExistence type="predicted"/>
<accession>C1N1Y9</accession>
<protein>
    <submittedName>
        <fullName evidence="2">Predicted protein</fullName>
    </submittedName>
</protein>
<name>C1N1Y9_MICPC</name>
<gene>
    <name evidence="2" type="ORF">MICPUCDRAFT_51785</name>
</gene>
<evidence type="ECO:0000313" key="3">
    <source>
        <dbReference type="Proteomes" id="UP000001876"/>
    </source>
</evidence>
<feature type="compositionally biased region" description="Basic and acidic residues" evidence="1">
    <location>
        <begin position="34"/>
        <end position="47"/>
    </location>
</feature>
<dbReference type="GeneID" id="9687640"/>
<dbReference type="EMBL" id="GG663745">
    <property type="protein sequence ID" value="EEH53709.1"/>
    <property type="molecule type" value="Genomic_DNA"/>
</dbReference>
<feature type="compositionally biased region" description="Basic residues" evidence="1">
    <location>
        <begin position="22"/>
        <end position="32"/>
    </location>
</feature>
<dbReference type="RefSeq" id="XP_003061997.1">
    <property type="nucleotide sequence ID" value="XM_003061951.1"/>
</dbReference>
<keyword evidence="3" id="KW-1185">Reference proteome</keyword>
<evidence type="ECO:0000256" key="1">
    <source>
        <dbReference type="SAM" id="MobiDB-lite"/>
    </source>
</evidence>
<dbReference type="KEGG" id="mpp:MICPUCDRAFT_51785"/>
<sequence length="53" mass="5535">MESLGSRSAIAPAVVKTAAQKKYPKPRPRVLARARSDANDDASEAKKQAVAGA</sequence>
<feature type="region of interest" description="Disordered" evidence="1">
    <location>
        <begin position="1"/>
        <end position="53"/>
    </location>
</feature>